<evidence type="ECO:0000256" key="3">
    <source>
        <dbReference type="ARBA" id="ARBA00022737"/>
    </source>
</evidence>
<gene>
    <name evidence="10" type="ORF">E3P99_02821</name>
</gene>
<dbReference type="Proteomes" id="UP000310189">
    <property type="component" value="Unassembled WGS sequence"/>
</dbReference>
<evidence type="ECO:0000313" key="11">
    <source>
        <dbReference type="Proteomes" id="UP000310189"/>
    </source>
</evidence>
<feature type="compositionally biased region" description="Polar residues" evidence="6">
    <location>
        <begin position="906"/>
        <end position="924"/>
    </location>
</feature>
<feature type="region of interest" description="Disordered" evidence="6">
    <location>
        <begin position="340"/>
        <end position="386"/>
    </location>
</feature>
<feature type="compositionally biased region" description="Basic and acidic residues" evidence="6">
    <location>
        <begin position="1006"/>
        <end position="1018"/>
    </location>
</feature>
<dbReference type="GO" id="GO:0003682">
    <property type="term" value="F:chromatin binding"/>
    <property type="evidence" value="ECO:0007669"/>
    <property type="project" value="TreeGrafter"/>
</dbReference>
<dbReference type="InterPro" id="IPR036322">
    <property type="entry name" value="WD40_repeat_dom_sf"/>
</dbReference>
<feature type="compositionally biased region" description="Acidic residues" evidence="6">
    <location>
        <begin position="343"/>
        <end position="352"/>
    </location>
</feature>
<dbReference type="OrthoDB" id="427368at2759"/>
<organism evidence="10 11">
    <name type="scientific">Wallemia hederae</name>
    <dbReference type="NCBI Taxonomy" id="1540922"/>
    <lineage>
        <taxon>Eukaryota</taxon>
        <taxon>Fungi</taxon>
        <taxon>Dikarya</taxon>
        <taxon>Basidiomycota</taxon>
        <taxon>Wallemiomycotina</taxon>
        <taxon>Wallemiomycetes</taxon>
        <taxon>Wallemiales</taxon>
        <taxon>Wallemiaceae</taxon>
        <taxon>Wallemia</taxon>
    </lineage>
</organism>
<evidence type="ECO:0000256" key="5">
    <source>
        <dbReference type="PROSITE-ProRule" id="PRU00221"/>
    </source>
</evidence>
<protein>
    <submittedName>
        <fullName evidence="10">Uncharacterized protein</fullName>
    </submittedName>
</protein>
<sequence length="1069" mass="118374">MSLAPSAEQDHISTLWCHSEGLARLLYSPDGTKLYTAGNDSMLRAFSLNDDKSLGESQVIDAHTDSIQCIAATRDLLLTACEDGCVRSFNLSDNSFNELVVKSALPARWIGVESVKGRAKRVALASDELIVKVVDLKDHLSVNLLQGHTKSVRSATWAPNGGVLATSSSDGSIKIWKEKNSQFECVKTIDGIIKAEDPESEYGVAAHWHPSGKFFVCTTRTYDIAIIESDSYKKIGALSQDGHTSDVSHLCWSPNGRYLASAGKDGNVIVWSIDDRRVIAKTKSESLVTSFSWHPSDNVLSFIDTSSSATRWLKPVPEAAEPPFGGRVLYAEETAAARSADYNDMETKEDDDTVLRELDDGDDDNLDDFAIDDDQEEGYGDGDGYEKTKHSSVVAYDAGQRAFQPGSTPQRLDRRYLAFNMLGVIHAVDQDTHNLVTVEFHDKSARRGYSFQDHFKSTLCALGQDGALYASTGSASMVVYKPFDSWSSQQDWNVRLPDGESASVLACGAKIVVVCTTRNYLRFFTTSGIQRYVVNHGKEIVTASAGKQYFTVISKSSGGASNGYQNLEYSVIDLNTLEYVQCGVVPLGRGDEIRWLGFSEDLDVPVMYDSRGLLSILDRFATPMQARWVPLLDTTTLERRQDKDERYWAVGVTNSQFMCIILKGSDQHPYFPRPLISELDIKIPLLGLDTQQGQLEEGVMRDSLLLSHARDSNDDEEAEFDNEIKKHELNIDKGILQLINTACKADKLQRALDAASMLNQFSSIDAAMKIAAFFHLPSLQDRIYLLKEDKMSARERNNANKKKMSYQDRLMSRPLSAIPTSDTSHTAQSAPAFPARKPHQRRRFDAPVEDVNMNANMANDVTQEVVDVDQSVVDDDDDEPIDFSDDENEVAGSSSNKRKMDAMDDSQLTFSPPESSRLRLSNDQPAPPPPLPGIMSQDGTAPQVQSNPFAKSVNPFAKTPAANSSALKKNSIHQSDSFFERAEKPVSQNKKKAAKKQQSSLLNHFKKPEEALQEKNDNVDMSEDVDVDTTGDKPSVRERLDKFRAKNASQQENQEELSPEREGEAAAVE</sequence>
<keyword evidence="2 5" id="KW-0853">WD repeat</keyword>
<dbReference type="InterPro" id="IPR048591">
    <property type="entry name" value="WDHD1/CFT4_hel"/>
</dbReference>
<dbReference type="PROSITE" id="PS50082">
    <property type="entry name" value="WD_REPEATS_2"/>
    <property type="match status" value="2"/>
</dbReference>
<evidence type="ECO:0000259" key="7">
    <source>
        <dbReference type="Pfam" id="PF12341"/>
    </source>
</evidence>
<comment type="caution">
    <text evidence="10">The sequence shown here is derived from an EMBL/GenBank/DDBJ whole genome shotgun (WGS) entry which is preliminary data.</text>
</comment>
<dbReference type="Pfam" id="PF12341">
    <property type="entry name" value="Mcl1_mid"/>
    <property type="match status" value="1"/>
</dbReference>
<dbReference type="CDD" id="cd00200">
    <property type="entry name" value="WD40"/>
    <property type="match status" value="1"/>
</dbReference>
<feature type="region of interest" description="Disordered" evidence="6">
    <location>
        <begin position="816"/>
        <end position="842"/>
    </location>
</feature>
<feature type="compositionally biased region" description="Acidic residues" evidence="6">
    <location>
        <begin position="1020"/>
        <end position="1029"/>
    </location>
</feature>
<feature type="domain" description="WDHD1/CFT4 second beta-propeller" evidence="7">
    <location>
        <begin position="402"/>
        <end position="685"/>
    </location>
</feature>
<feature type="repeat" description="WD" evidence="5">
    <location>
        <begin position="145"/>
        <end position="177"/>
    </location>
</feature>
<dbReference type="GO" id="GO:0006261">
    <property type="term" value="P:DNA-templated DNA replication"/>
    <property type="evidence" value="ECO:0007669"/>
    <property type="project" value="TreeGrafter"/>
</dbReference>
<dbReference type="InterPro" id="IPR001680">
    <property type="entry name" value="WD40_rpt"/>
</dbReference>
<dbReference type="PANTHER" id="PTHR19932:SF10">
    <property type="entry name" value="WD REPEAT AND HMG-BOX DNA-BINDING PROTEIN 1"/>
    <property type="match status" value="1"/>
</dbReference>
<dbReference type="InterPro" id="IPR015943">
    <property type="entry name" value="WD40/YVTN_repeat-like_dom_sf"/>
</dbReference>
<dbReference type="InterPro" id="IPR011041">
    <property type="entry name" value="Quinoprot_gluc/sorb_DH_b-prop"/>
</dbReference>
<keyword evidence="11" id="KW-1185">Reference proteome</keyword>
<dbReference type="EMBL" id="SPNW01000043">
    <property type="protein sequence ID" value="TIA88063.1"/>
    <property type="molecule type" value="Genomic_DNA"/>
</dbReference>
<feature type="compositionally biased region" description="Acidic residues" evidence="6">
    <location>
        <begin position="872"/>
        <end position="889"/>
    </location>
</feature>
<dbReference type="PANTHER" id="PTHR19932">
    <property type="entry name" value="WD REPEAT AND HMG-BOX DNA BINDING PROTEIN"/>
    <property type="match status" value="1"/>
</dbReference>
<keyword evidence="4" id="KW-0539">Nucleus</keyword>
<feature type="compositionally biased region" description="Polar residues" evidence="6">
    <location>
        <begin position="937"/>
        <end position="949"/>
    </location>
</feature>
<dbReference type="InterPro" id="IPR057646">
    <property type="entry name" value="WD40_WDHD1_1st"/>
</dbReference>
<evidence type="ECO:0000256" key="2">
    <source>
        <dbReference type="ARBA" id="ARBA00022574"/>
    </source>
</evidence>
<feature type="domain" description="WDHD1/CFT4 helical bundle" evidence="8">
    <location>
        <begin position="693"/>
        <end position="792"/>
    </location>
</feature>
<dbReference type="GO" id="GO:0000278">
    <property type="term" value="P:mitotic cell cycle"/>
    <property type="evidence" value="ECO:0007669"/>
    <property type="project" value="TreeGrafter"/>
</dbReference>
<evidence type="ECO:0000256" key="6">
    <source>
        <dbReference type="SAM" id="MobiDB-lite"/>
    </source>
</evidence>
<dbReference type="Pfam" id="PF20946">
    <property type="entry name" value="Ctf4_C"/>
    <property type="match status" value="1"/>
</dbReference>
<feature type="compositionally biased region" description="Basic and acidic residues" evidence="6">
    <location>
        <begin position="1058"/>
        <end position="1069"/>
    </location>
</feature>
<feature type="compositionally biased region" description="Low complexity" evidence="6">
    <location>
        <begin position="860"/>
        <end position="871"/>
    </location>
</feature>
<feature type="compositionally biased region" description="Polar residues" evidence="6">
    <location>
        <begin position="818"/>
        <end position="829"/>
    </location>
</feature>
<evidence type="ECO:0000259" key="8">
    <source>
        <dbReference type="Pfam" id="PF20946"/>
    </source>
</evidence>
<feature type="region of interest" description="Disordered" evidence="6">
    <location>
        <begin position="856"/>
        <end position="1069"/>
    </location>
</feature>
<evidence type="ECO:0000259" key="9">
    <source>
        <dbReference type="Pfam" id="PF24817"/>
    </source>
</evidence>
<dbReference type="InterPro" id="IPR022100">
    <property type="entry name" value="WDHD1/CFT4_beta-prop_2nd"/>
</dbReference>
<dbReference type="PROSITE" id="PS50294">
    <property type="entry name" value="WD_REPEATS_REGION"/>
    <property type="match status" value="2"/>
</dbReference>
<feature type="compositionally biased region" description="Basic and acidic residues" evidence="6">
    <location>
        <begin position="1030"/>
        <end position="1044"/>
    </location>
</feature>
<feature type="compositionally biased region" description="Acidic residues" evidence="6">
    <location>
        <begin position="359"/>
        <end position="380"/>
    </location>
</feature>
<reference evidence="10 11" key="1">
    <citation type="submission" date="2019-03" db="EMBL/GenBank/DDBJ databases">
        <title>Sequencing 23 genomes of Wallemia ichthyophaga.</title>
        <authorList>
            <person name="Gostincar C."/>
        </authorList>
    </citation>
    <scope>NUCLEOTIDE SEQUENCE [LARGE SCALE GENOMIC DNA]</scope>
    <source>
        <strain evidence="10 11">EXF-5753</strain>
    </source>
</reference>
<keyword evidence="3" id="KW-0677">Repeat</keyword>
<dbReference type="Gene3D" id="2.130.10.10">
    <property type="entry name" value="YVTN repeat-like/Quinoprotein amine dehydrogenase"/>
    <property type="match status" value="3"/>
</dbReference>
<dbReference type="SUPFAM" id="SSF50978">
    <property type="entry name" value="WD40 repeat-like"/>
    <property type="match status" value="1"/>
</dbReference>
<evidence type="ECO:0000256" key="4">
    <source>
        <dbReference type="ARBA" id="ARBA00023242"/>
    </source>
</evidence>
<evidence type="ECO:0000256" key="1">
    <source>
        <dbReference type="ARBA" id="ARBA00004123"/>
    </source>
</evidence>
<proteinExistence type="predicted"/>
<dbReference type="AlphaFoldDB" id="A0A4V4LSZ1"/>
<accession>A0A4V4LSZ1</accession>
<dbReference type="SUPFAM" id="SSF50952">
    <property type="entry name" value="Soluble quinoprotein glucose dehydrogenase"/>
    <property type="match status" value="1"/>
</dbReference>
<dbReference type="GO" id="GO:0043596">
    <property type="term" value="C:nuclear replication fork"/>
    <property type="evidence" value="ECO:0007669"/>
    <property type="project" value="TreeGrafter"/>
</dbReference>
<dbReference type="GO" id="GO:0006281">
    <property type="term" value="P:DNA repair"/>
    <property type="evidence" value="ECO:0007669"/>
    <property type="project" value="TreeGrafter"/>
</dbReference>
<name>A0A4V4LSZ1_9BASI</name>
<feature type="repeat" description="WD" evidence="5">
    <location>
        <begin position="240"/>
        <end position="281"/>
    </location>
</feature>
<dbReference type="Pfam" id="PF24817">
    <property type="entry name" value="WD40_WDHD1_1st"/>
    <property type="match status" value="1"/>
</dbReference>
<dbReference type="SMART" id="SM00320">
    <property type="entry name" value="WD40"/>
    <property type="match status" value="4"/>
</dbReference>
<feature type="domain" description="WDHD1 first WD40" evidence="9">
    <location>
        <begin position="17"/>
        <end position="306"/>
    </location>
</feature>
<evidence type="ECO:0000313" key="10">
    <source>
        <dbReference type="EMBL" id="TIA88063.1"/>
    </source>
</evidence>
<feature type="compositionally biased region" description="Polar residues" evidence="6">
    <location>
        <begin position="961"/>
        <end position="977"/>
    </location>
</feature>
<comment type="subcellular location">
    <subcellularLocation>
        <location evidence="1">Nucleus</location>
    </subcellularLocation>
</comment>